<accession>A0ABR0SR90</accession>
<dbReference type="Proteomes" id="UP001338125">
    <property type="component" value="Unassembled WGS sequence"/>
</dbReference>
<name>A0ABR0SR90_9HYPO</name>
<keyword evidence="3" id="KW-1185">Reference proteome</keyword>
<proteinExistence type="predicted"/>
<sequence>MAGRDEGTRLENRLDSAYQTIDWWKSVGCEACFVATGRQERGHGLETCSSTECSGLARSILGWLKGLSLPRSLEYSQGFCTMCTHTWQPCTDVSVSNHIYEAESQDEGDYWRREYESGTGTDGHCERKPVARRAIAALCAYDEQFIGKLVASLALDEGADLTAEQDARAWFEQRVPFQDSWIPKLLFIFEIATVAFYFRHNMRLGLSPLEGFPYGPPGIPTRTAEDGSVIMDAEEGIEVTRWKSAIKWWGFRCSFCTGRGLKEEGQSHSLRECMAGGAEEVKRGLGEVLYENKKATVDSCYRNLAATYR</sequence>
<evidence type="ECO:0000313" key="1">
    <source>
        <dbReference type="EMBL" id="KAK5994693.1"/>
    </source>
</evidence>
<dbReference type="EMBL" id="JAVFKD010000007">
    <property type="protein sequence ID" value="KAK5994693.1"/>
    <property type="molecule type" value="Genomic_DNA"/>
</dbReference>
<reference evidence="1 3" key="1">
    <citation type="submission" date="2024-01" db="EMBL/GenBank/DDBJ databases">
        <title>Complete genome of Cladobotryum mycophilum ATHUM6906.</title>
        <authorList>
            <person name="Christinaki A.C."/>
            <person name="Myridakis A.I."/>
            <person name="Kouvelis V.N."/>
        </authorList>
    </citation>
    <scope>NUCLEOTIDE SEQUENCE [LARGE SCALE GENOMIC DNA]</scope>
    <source>
        <strain evidence="1 3">ATHUM6906</strain>
    </source>
</reference>
<protein>
    <submittedName>
        <fullName evidence="1">Uncharacterized protein</fullName>
    </submittedName>
</protein>
<comment type="caution">
    <text evidence="1">The sequence shown here is derived from an EMBL/GenBank/DDBJ whole genome shotgun (WGS) entry which is preliminary data.</text>
</comment>
<evidence type="ECO:0000313" key="3">
    <source>
        <dbReference type="Proteomes" id="UP001338125"/>
    </source>
</evidence>
<gene>
    <name evidence="2" type="ORF">PT974_03093</name>
    <name evidence="1" type="ORF">PT974_04717</name>
</gene>
<dbReference type="EMBL" id="JAVFKD010000003">
    <property type="protein sequence ID" value="KAK5996337.1"/>
    <property type="molecule type" value="Genomic_DNA"/>
</dbReference>
<evidence type="ECO:0000313" key="2">
    <source>
        <dbReference type="EMBL" id="KAK5996337.1"/>
    </source>
</evidence>
<organism evidence="1 3">
    <name type="scientific">Cladobotryum mycophilum</name>
    <dbReference type="NCBI Taxonomy" id="491253"/>
    <lineage>
        <taxon>Eukaryota</taxon>
        <taxon>Fungi</taxon>
        <taxon>Dikarya</taxon>
        <taxon>Ascomycota</taxon>
        <taxon>Pezizomycotina</taxon>
        <taxon>Sordariomycetes</taxon>
        <taxon>Hypocreomycetidae</taxon>
        <taxon>Hypocreales</taxon>
        <taxon>Hypocreaceae</taxon>
        <taxon>Cladobotryum</taxon>
    </lineage>
</organism>